<dbReference type="Gene3D" id="1.10.10.10">
    <property type="entry name" value="Winged helix-like DNA-binding domain superfamily/Winged helix DNA-binding domain"/>
    <property type="match status" value="1"/>
</dbReference>
<evidence type="ECO:0000259" key="8">
    <source>
        <dbReference type="PROSITE" id="PS50110"/>
    </source>
</evidence>
<dbReference type="EMBL" id="BOOZ01000016">
    <property type="protein sequence ID" value="GIJ10057.1"/>
    <property type="molecule type" value="Genomic_DNA"/>
</dbReference>
<dbReference type="CDD" id="cd00383">
    <property type="entry name" value="trans_reg_C"/>
    <property type="match status" value="1"/>
</dbReference>
<evidence type="ECO:0000256" key="4">
    <source>
        <dbReference type="ARBA" id="ARBA00023163"/>
    </source>
</evidence>
<dbReference type="PANTHER" id="PTHR48111">
    <property type="entry name" value="REGULATOR OF RPOS"/>
    <property type="match status" value="1"/>
</dbReference>
<dbReference type="PANTHER" id="PTHR48111:SF72">
    <property type="entry name" value="SENSORY TRANSDUCTION PROTEIN REGX3"/>
    <property type="match status" value="1"/>
</dbReference>
<keyword evidence="2" id="KW-0805">Transcription regulation</keyword>
<keyword evidence="4" id="KW-0804">Transcription</keyword>
<dbReference type="Proteomes" id="UP000647017">
    <property type="component" value="Unassembled WGS sequence"/>
</dbReference>
<dbReference type="InterPro" id="IPR039420">
    <property type="entry name" value="WalR-like"/>
</dbReference>
<dbReference type="SMART" id="SM00448">
    <property type="entry name" value="REC"/>
    <property type="match status" value="1"/>
</dbReference>
<feature type="domain" description="Response regulatory" evidence="8">
    <location>
        <begin position="2"/>
        <end position="113"/>
    </location>
</feature>
<dbReference type="SUPFAM" id="SSF52172">
    <property type="entry name" value="CheY-like"/>
    <property type="match status" value="1"/>
</dbReference>
<dbReference type="Pfam" id="PF00072">
    <property type="entry name" value="Response_reg"/>
    <property type="match status" value="1"/>
</dbReference>
<gene>
    <name evidence="10" type="ORF">Van01_32710</name>
</gene>
<name>A0ABQ4HWP8_9ACTN</name>
<dbReference type="InterPro" id="IPR036388">
    <property type="entry name" value="WH-like_DNA-bd_sf"/>
</dbReference>
<dbReference type="PROSITE" id="PS50110">
    <property type="entry name" value="RESPONSE_REGULATORY"/>
    <property type="match status" value="1"/>
</dbReference>
<dbReference type="PROSITE" id="PS51755">
    <property type="entry name" value="OMPR_PHOB"/>
    <property type="match status" value="1"/>
</dbReference>
<comment type="caution">
    <text evidence="6">Lacks conserved residue(s) required for the propagation of feature annotation.</text>
</comment>
<proteinExistence type="predicted"/>
<protein>
    <recommendedName>
        <fullName evidence="5">Sensory transduction protein RegX3</fullName>
    </recommendedName>
</protein>
<keyword evidence="3 7" id="KW-0238">DNA-binding</keyword>
<accession>A0ABQ4HWP8</accession>
<comment type="caution">
    <text evidence="10">The sequence shown here is derived from an EMBL/GenBank/DDBJ whole genome shotgun (WGS) entry which is preliminary data.</text>
</comment>
<dbReference type="Pfam" id="PF00486">
    <property type="entry name" value="Trans_reg_C"/>
    <property type="match status" value="1"/>
</dbReference>
<dbReference type="InterPro" id="IPR011006">
    <property type="entry name" value="CheY-like_superfamily"/>
</dbReference>
<dbReference type="Gene3D" id="3.40.50.2300">
    <property type="match status" value="1"/>
</dbReference>
<dbReference type="SUPFAM" id="SSF46894">
    <property type="entry name" value="C-terminal effector domain of the bipartite response regulators"/>
    <property type="match status" value="1"/>
</dbReference>
<dbReference type="GO" id="GO:0003677">
    <property type="term" value="F:DNA binding"/>
    <property type="evidence" value="ECO:0007669"/>
    <property type="project" value="UniProtKB-KW"/>
</dbReference>
<dbReference type="CDD" id="cd17574">
    <property type="entry name" value="REC_OmpR"/>
    <property type="match status" value="1"/>
</dbReference>
<evidence type="ECO:0000256" key="7">
    <source>
        <dbReference type="PROSITE-ProRule" id="PRU01091"/>
    </source>
</evidence>
<organism evidence="10 11">
    <name type="scientific">Micromonospora andamanensis</name>
    <dbReference type="NCBI Taxonomy" id="1287068"/>
    <lineage>
        <taxon>Bacteria</taxon>
        <taxon>Bacillati</taxon>
        <taxon>Actinomycetota</taxon>
        <taxon>Actinomycetes</taxon>
        <taxon>Micromonosporales</taxon>
        <taxon>Micromonosporaceae</taxon>
        <taxon>Micromonospora</taxon>
    </lineage>
</organism>
<keyword evidence="11" id="KW-1185">Reference proteome</keyword>
<dbReference type="InterPro" id="IPR016032">
    <property type="entry name" value="Sig_transdc_resp-reg_C-effctor"/>
</dbReference>
<feature type="DNA-binding region" description="OmpR/PhoB-type" evidence="7">
    <location>
        <begin position="134"/>
        <end position="229"/>
    </location>
</feature>
<sequence>MRVLVVEDDESLAGTMVEALRRFGHDVEHVTTGLEALTALGKAEFVLLELGLPDLDGQEVCRRIRQQSWIPIIVVTGRGDELNRVLLLETGADDFVVKPYSMRELLARMDAVVRRGAVGEVGRALRVPSAGPAEERRRHGPLQVDLRVRRASLHDREVTLTRREFDLLAVLLDDPGAVVGRQELIERVWDENWHGSTRTLDVHVGSLRTKLGDRRWIESVRGVGFRVRMPDTDRGVSRSSG</sequence>
<dbReference type="InterPro" id="IPR001867">
    <property type="entry name" value="OmpR/PhoB-type_DNA-bd"/>
</dbReference>
<reference evidence="10 11" key="1">
    <citation type="submission" date="2021-01" db="EMBL/GenBank/DDBJ databases">
        <title>Whole genome shotgun sequence of Verrucosispora andamanensis NBRC 109075.</title>
        <authorList>
            <person name="Komaki H."/>
            <person name="Tamura T."/>
        </authorList>
    </citation>
    <scope>NUCLEOTIDE SEQUENCE [LARGE SCALE GENOMIC DNA]</scope>
    <source>
        <strain evidence="10 11">NBRC 109075</strain>
    </source>
</reference>
<evidence type="ECO:0000256" key="2">
    <source>
        <dbReference type="ARBA" id="ARBA00023015"/>
    </source>
</evidence>
<dbReference type="InterPro" id="IPR001789">
    <property type="entry name" value="Sig_transdc_resp-reg_receiver"/>
</dbReference>
<dbReference type="SMART" id="SM00862">
    <property type="entry name" value="Trans_reg_C"/>
    <property type="match status" value="1"/>
</dbReference>
<dbReference type="Gene3D" id="6.10.250.690">
    <property type="match status" value="1"/>
</dbReference>
<feature type="domain" description="OmpR/PhoB-type" evidence="9">
    <location>
        <begin position="134"/>
        <end position="229"/>
    </location>
</feature>
<evidence type="ECO:0000256" key="3">
    <source>
        <dbReference type="ARBA" id="ARBA00023125"/>
    </source>
</evidence>
<evidence type="ECO:0000256" key="1">
    <source>
        <dbReference type="ARBA" id="ARBA00022553"/>
    </source>
</evidence>
<evidence type="ECO:0000256" key="6">
    <source>
        <dbReference type="PROSITE-ProRule" id="PRU00169"/>
    </source>
</evidence>
<evidence type="ECO:0000256" key="5">
    <source>
        <dbReference type="ARBA" id="ARBA00041201"/>
    </source>
</evidence>
<keyword evidence="1" id="KW-0597">Phosphoprotein</keyword>
<evidence type="ECO:0000313" key="10">
    <source>
        <dbReference type="EMBL" id="GIJ10057.1"/>
    </source>
</evidence>
<evidence type="ECO:0000313" key="11">
    <source>
        <dbReference type="Proteomes" id="UP000647017"/>
    </source>
</evidence>
<evidence type="ECO:0000259" key="9">
    <source>
        <dbReference type="PROSITE" id="PS51755"/>
    </source>
</evidence>